<protein>
    <submittedName>
        <fullName evidence="1">ATP synthase subunit s, mitochondrial</fullName>
    </submittedName>
</protein>
<proteinExistence type="predicted"/>
<evidence type="ECO:0000313" key="1">
    <source>
        <dbReference type="EMBL" id="KAB7507038.1"/>
    </source>
</evidence>
<gene>
    <name evidence="1" type="primary">ATP5S</name>
    <name evidence="1" type="ORF">Anas_01490</name>
</gene>
<evidence type="ECO:0000313" key="2">
    <source>
        <dbReference type="Proteomes" id="UP000326759"/>
    </source>
</evidence>
<dbReference type="AlphaFoldDB" id="A0A5N5TLK3"/>
<name>A0A5N5TLK3_9CRUS</name>
<dbReference type="EMBL" id="SEYY01000530">
    <property type="protein sequence ID" value="KAB7507038.1"/>
    <property type="molecule type" value="Genomic_DNA"/>
</dbReference>
<dbReference type="OrthoDB" id="5859291at2759"/>
<sequence length="257" mass="29879">MLRHKFYPRLFNSILKHSRITIVSKLPKYSFPDVSKSHYSILTSNVPFTTRIFLHQFYNEGKNFRFHIHERGIWGWLNSIFNRVDESRIMDAGPDRACAEWLLRCGAGVKWVNSDALLKDYNSLPLSGTRLYKIEEVDATDSSIMFIGFPYFRNCKYIRKLVLHRASYIDDDSLSQLHFLKKSLKDLQVSSCGNVSREGLNHLKVLKNLEHLLLYDLPQIDNKEEVIQDLKSALPDCEISFPYAQASEISDNEIKET</sequence>
<accession>A0A5N5TLK3</accession>
<reference evidence="1 2" key="1">
    <citation type="journal article" date="2019" name="PLoS Biol.">
        <title>Sex chromosomes control vertical transmission of feminizing Wolbachia symbionts in an isopod.</title>
        <authorList>
            <person name="Becking T."/>
            <person name="Chebbi M.A."/>
            <person name="Giraud I."/>
            <person name="Moumen B."/>
            <person name="Laverre T."/>
            <person name="Caubet Y."/>
            <person name="Peccoud J."/>
            <person name="Gilbert C."/>
            <person name="Cordaux R."/>
        </authorList>
    </citation>
    <scope>NUCLEOTIDE SEQUENCE [LARGE SCALE GENOMIC DNA]</scope>
    <source>
        <strain evidence="1">ANa2</strain>
        <tissue evidence="1">Whole body excluding digestive tract and cuticle</tissue>
    </source>
</reference>
<dbReference type="SUPFAM" id="SSF52047">
    <property type="entry name" value="RNI-like"/>
    <property type="match status" value="1"/>
</dbReference>
<comment type="caution">
    <text evidence="1">The sequence shown here is derived from an EMBL/GenBank/DDBJ whole genome shotgun (WGS) entry which is preliminary data.</text>
</comment>
<keyword evidence="2" id="KW-1185">Reference proteome</keyword>
<dbReference type="Proteomes" id="UP000326759">
    <property type="component" value="Unassembled WGS sequence"/>
</dbReference>
<organism evidence="1 2">
    <name type="scientific">Armadillidium nasatum</name>
    <dbReference type="NCBI Taxonomy" id="96803"/>
    <lineage>
        <taxon>Eukaryota</taxon>
        <taxon>Metazoa</taxon>
        <taxon>Ecdysozoa</taxon>
        <taxon>Arthropoda</taxon>
        <taxon>Crustacea</taxon>
        <taxon>Multicrustacea</taxon>
        <taxon>Malacostraca</taxon>
        <taxon>Eumalacostraca</taxon>
        <taxon>Peracarida</taxon>
        <taxon>Isopoda</taxon>
        <taxon>Oniscidea</taxon>
        <taxon>Crinocheta</taxon>
        <taxon>Armadillidiidae</taxon>
        <taxon>Armadillidium</taxon>
    </lineage>
</organism>
<dbReference type="Gene3D" id="3.80.10.10">
    <property type="entry name" value="Ribonuclease Inhibitor"/>
    <property type="match status" value="1"/>
</dbReference>
<dbReference type="InterPro" id="IPR032675">
    <property type="entry name" value="LRR_dom_sf"/>
</dbReference>